<comment type="function">
    <text evidence="10 12">Specifically methylates the N3 position of the uracil ring of uridine 1498 (m3U1498) in 16S rRNA. Acts on the fully assembled 30S ribosomal subunit.</text>
</comment>
<dbReference type="InterPro" id="IPR046887">
    <property type="entry name" value="RsmE_PUA-like"/>
</dbReference>
<dbReference type="PIRSF" id="PIRSF015601">
    <property type="entry name" value="MTase_slr0722"/>
    <property type="match status" value="1"/>
</dbReference>
<dbReference type="GO" id="GO:0070475">
    <property type="term" value="P:rRNA base methylation"/>
    <property type="evidence" value="ECO:0007669"/>
    <property type="project" value="TreeGrafter"/>
</dbReference>
<evidence type="ECO:0000259" key="13">
    <source>
        <dbReference type="Pfam" id="PF04452"/>
    </source>
</evidence>
<dbReference type="KEGG" id="mbac:BN1209_1515"/>
<dbReference type="SUPFAM" id="SSF75217">
    <property type="entry name" value="alpha/beta knot"/>
    <property type="match status" value="1"/>
</dbReference>
<dbReference type="PANTHER" id="PTHR30027:SF3">
    <property type="entry name" value="16S RRNA (URACIL(1498)-N(3))-METHYLTRANSFERASE"/>
    <property type="match status" value="1"/>
</dbReference>
<evidence type="ECO:0000256" key="8">
    <source>
        <dbReference type="ARBA" id="ARBA00022679"/>
    </source>
</evidence>
<comment type="similarity">
    <text evidence="2 12">Belongs to the RNA methyltransferase RsmE family.</text>
</comment>
<evidence type="ECO:0000256" key="4">
    <source>
        <dbReference type="ARBA" id="ARBA00013673"/>
    </source>
</evidence>
<feature type="domain" description="Ribosomal RNA small subunit methyltransferase E methyltransferase" evidence="13">
    <location>
        <begin position="78"/>
        <end position="241"/>
    </location>
</feature>
<evidence type="ECO:0000256" key="9">
    <source>
        <dbReference type="ARBA" id="ARBA00022691"/>
    </source>
</evidence>
<dbReference type="InterPro" id="IPR006700">
    <property type="entry name" value="RsmE"/>
</dbReference>
<dbReference type="InterPro" id="IPR015947">
    <property type="entry name" value="PUA-like_sf"/>
</dbReference>
<evidence type="ECO:0000256" key="2">
    <source>
        <dbReference type="ARBA" id="ARBA00005528"/>
    </source>
</evidence>
<dbReference type="Pfam" id="PF04452">
    <property type="entry name" value="Methyltrans_RNA"/>
    <property type="match status" value="1"/>
</dbReference>
<organism evidence="15 16">
    <name type="scientific">Candidatus Methylopumilus turicensis</name>
    <dbReference type="NCBI Taxonomy" id="1581680"/>
    <lineage>
        <taxon>Bacteria</taxon>
        <taxon>Pseudomonadati</taxon>
        <taxon>Pseudomonadota</taxon>
        <taxon>Betaproteobacteria</taxon>
        <taxon>Nitrosomonadales</taxon>
        <taxon>Methylophilaceae</taxon>
        <taxon>Candidatus Methylopumilus</taxon>
    </lineage>
</organism>
<evidence type="ECO:0000256" key="10">
    <source>
        <dbReference type="ARBA" id="ARBA00025699"/>
    </source>
</evidence>
<dbReference type="RefSeq" id="WP_045751627.1">
    <property type="nucleotide sequence ID" value="NZ_LN794158.1"/>
</dbReference>
<sequence length="249" mass="27067">MANPRFYCDPKTSDKLALGSQIKLSESAATHATRALRLDIGASVILFNGDGNDYHGELTFIKKNEVIAKIISCKAVNKESPIKITLAQAISSGDRMDFTIQKAVEMGVTEIQPIASQRSVVKLSGERAERRREHWQNVVNSACEQSGRAFVPTVAMPMPLNQWLASKPDAETKITLAPTAEVNFKQLPAPKGNICLLVGAEGGLTEDEITLAESQGFTPVRLGKRILRTETAPLAAIATMQTIWGDFCD</sequence>
<dbReference type="SUPFAM" id="SSF88697">
    <property type="entry name" value="PUA domain-like"/>
    <property type="match status" value="1"/>
</dbReference>
<accession>A0A0B7IW60</accession>
<keyword evidence="8 12" id="KW-0808">Transferase</keyword>
<dbReference type="Gene3D" id="3.40.1280.10">
    <property type="match status" value="1"/>
</dbReference>
<evidence type="ECO:0000256" key="7">
    <source>
        <dbReference type="ARBA" id="ARBA00022603"/>
    </source>
</evidence>
<dbReference type="HOGENOM" id="CLU_067442_5_1_4"/>
<evidence type="ECO:0000256" key="1">
    <source>
        <dbReference type="ARBA" id="ARBA00004496"/>
    </source>
</evidence>
<dbReference type="NCBIfam" id="TIGR00046">
    <property type="entry name" value="RsmE family RNA methyltransferase"/>
    <property type="match status" value="1"/>
</dbReference>
<dbReference type="InterPro" id="IPR046886">
    <property type="entry name" value="RsmE_MTase_dom"/>
</dbReference>
<evidence type="ECO:0000256" key="12">
    <source>
        <dbReference type="PIRNR" id="PIRNR015601"/>
    </source>
</evidence>
<dbReference type="InterPro" id="IPR029026">
    <property type="entry name" value="tRNA_m1G_MTases_N"/>
</dbReference>
<keyword evidence="16" id="KW-1185">Reference proteome</keyword>
<dbReference type="Pfam" id="PF20260">
    <property type="entry name" value="PUA_4"/>
    <property type="match status" value="1"/>
</dbReference>
<protein>
    <recommendedName>
        <fullName evidence="4 12">Ribosomal RNA small subunit methyltransferase E</fullName>
        <ecNumber evidence="3 12">2.1.1.193</ecNumber>
    </recommendedName>
</protein>
<gene>
    <name evidence="15" type="primary">rsmE</name>
    <name evidence="15" type="ORF">BN1209_1515</name>
</gene>
<dbReference type="AlphaFoldDB" id="A0A0B7IW60"/>
<name>A0A0B7IW60_9PROT</name>
<comment type="subcellular location">
    <subcellularLocation>
        <location evidence="1 12">Cytoplasm</location>
    </subcellularLocation>
</comment>
<comment type="catalytic activity">
    <reaction evidence="11 12">
        <text>uridine(1498) in 16S rRNA + S-adenosyl-L-methionine = N(3)-methyluridine(1498) in 16S rRNA + S-adenosyl-L-homocysteine + H(+)</text>
        <dbReference type="Rhea" id="RHEA:42920"/>
        <dbReference type="Rhea" id="RHEA-COMP:10283"/>
        <dbReference type="Rhea" id="RHEA-COMP:10284"/>
        <dbReference type="ChEBI" id="CHEBI:15378"/>
        <dbReference type="ChEBI" id="CHEBI:57856"/>
        <dbReference type="ChEBI" id="CHEBI:59789"/>
        <dbReference type="ChEBI" id="CHEBI:65315"/>
        <dbReference type="ChEBI" id="CHEBI:74502"/>
        <dbReference type="EC" id="2.1.1.193"/>
    </reaction>
</comment>
<feature type="domain" description="Ribosomal RNA small subunit methyltransferase E PUA-like" evidence="14">
    <location>
        <begin position="26"/>
        <end position="71"/>
    </location>
</feature>
<keyword evidence="6 12" id="KW-0698">rRNA processing</keyword>
<keyword evidence="9 12" id="KW-0949">S-adenosyl-L-methionine</keyword>
<keyword evidence="7 12" id="KW-0489">Methyltransferase</keyword>
<proteinExistence type="inferred from homology"/>
<dbReference type="EC" id="2.1.1.193" evidence="3 12"/>
<evidence type="ECO:0000313" key="15">
    <source>
        <dbReference type="EMBL" id="CEN56552.1"/>
    </source>
</evidence>
<reference evidence="16" key="1">
    <citation type="submission" date="2014-12" db="EMBL/GenBank/DDBJ databases">
        <authorList>
            <person name="Salcher M.M."/>
        </authorList>
    </citation>
    <scope>NUCLEOTIDE SEQUENCE [LARGE SCALE GENOMIC DNA]</scope>
    <source>
        <strain evidence="16">MMS-10A-171</strain>
    </source>
</reference>
<evidence type="ECO:0000313" key="16">
    <source>
        <dbReference type="Proteomes" id="UP000056322"/>
    </source>
</evidence>
<dbReference type="Gene3D" id="2.40.240.20">
    <property type="entry name" value="Hypothetical PUA domain-like, domain 1"/>
    <property type="match status" value="1"/>
</dbReference>
<dbReference type="GO" id="GO:0005737">
    <property type="term" value="C:cytoplasm"/>
    <property type="evidence" value="ECO:0007669"/>
    <property type="project" value="UniProtKB-SubCell"/>
</dbReference>
<evidence type="ECO:0000256" key="3">
    <source>
        <dbReference type="ARBA" id="ARBA00012328"/>
    </source>
</evidence>
<dbReference type="OrthoDB" id="9815641at2"/>
<dbReference type="PANTHER" id="PTHR30027">
    <property type="entry name" value="RIBOSOMAL RNA SMALL SUBUNIT METHYLTRANSFERASE E"/>
    <property type="match status" value="1"/>
</dbReference>
<dbReference type="NCBIfam" id="NF008692">
    <property type="entry name" value="PRK11713.1-5"/>
    <property type="match status" value="1"/>
</dbReference>
<dbReference type="Proteomes" id="UP000056322">
    <property type="component" value="Chromosome 1"/>
</dbReference>
<evidence type="ECO:0000256" key="6">
    <source>
        <dbReference type="ARBA" id="ARBA00022552"/>
    </source>
</evidence>
<keyword evidence="5 12" id="KW-0963">Cytoplasm</keyword>
<evidence type="ECO:0000256" key="11">
    <source>
        <dbReference type="ARBA" id="ARBA00047944"/>
    </source>
</evidence>
<evidence type="ECO:0000259" key="14">
    <source>
        <dbReference type="Pfam" id="PF20260"/>
    </source>
</evidence>
<dbReference type="GO" id="GO:0070042">
    <property type="term" value="F:rRNA (uridine-N3-)-methyltransferase activity"/>
    <property type="evidence" value="ECO:0007669"/>
    <property type="project" value="TreeGrafter"/>
</dbReference>
<dbReference type="InterPro" id="IPR029028">
    <property type="entry name" value="Alpha/beta_knot_MTases"/>
</dbReference>
<dbReference type="EMBL" id="LN794158">
    <property type="protein sequence ID" value="CEN56552.1"/>
    <property type="molecule type" value="Genomic_DNA"/>
</dbReference>
<dbReference type="CDD" id="cd18084">
    <property type="entry name" value="RsmE-like"/>
    <property type="match status" value="1"/>
</dbReference>
<dbReference type="STRING" id="1581680.BN1209_1515"/>
<evidence type="ECO:0000256" key="5">
    <source>
        <dbReference type="ARBA" id="ARBA00022490"/>
    </source>
</evidence>